<evidence type="ECO:0000256" key="2">
    <source>
        <dbReference type="ARBA" id="ARBA00022692"/>
    </source>
</evidence>
<evidence type="ECO:0000313" key="6">
    <source>
        <dbReference type="Proteomes" id="UP000515154"/>
    </source>
</evidence>
<dbReference type="GO" id="GO:0005789">
    <property type="term" value="C:endoplasmic reticulum membrane"/>
    <property type="evidence" value="ECO:0007669"/>
    <property type="project" value="UniProtKB-SubCell"/>
</dbReference>
<evidence type="ECO:0000313" key="7">
    <source>
        <dbReference type="RefSeq" id="XP_036370897.1"/>
    </source>
</evidence>
<protein>
    <submittedName>
        <fullName evidence="7">Transmembrane protein 199 isoform X2</fullName>
    </submittedName>
</protein>
<dbReference type="PANTHER" id="PTHR31394">
    <property type="entry name" value="TRANSMEMBRANE PROTEIN 199"/>
    <property type="match status" value="1"/>
</dbReference>
<dbReference type="Pfam" id="PF11712">
    <property type="entry name" value="Vma12"/>
    <property type="match status" value="1"/>
</dbReference>
<evidence type="ECO:0000256" key="4">
    <source>
        <dbReference type="ARBA" id="ARBA00022989"/>
    </source>
</evidence>
<proteinExistence type="predicted"/>
<sequence length="191" mass="22617">MYVPELRLSQQLKSYLEESLHSDHLETSVKHELDKLLQESGSGEDEGGDVAAVPVKLVKTSLEALNKERTEPLYIHEMITDSELHLQKYEPPQRSAELEVRVQRLRREAENREYKQMTQNVHRTVKKNRGWKRWQGTESYEPSNNRCCEFCPHCWWCFCLWLQSCRSQYGGARHGHPNVSRDPLRYCRVFR</sequence>
<reference evidence="7" key="1">
    <citation type="submission" date="2025-08" db="UniProtKB">
        <authorList>
            <consortium name="RefSeq"/>
        </authorList>
    </citation>
    <scope>IDENTIFICATION</scope>
</reference>
<name>A0A7E6FV56_9MOLL</name>
<keyword evidence="4" id="KW-1133">Transmembrane helix</keyword>
<evidence type="ECO:0000256" key="3">
    <source>
        <dbReference type="ARBA" id="ARBA00022824"/>
    </source>
</evidence>
<dbReference type="GO" id="GO:0070072">
    <property type="term" value="P:vacuolar proton-transporting V-type ATPase complex assembly"/>
    <property type="evidence" value="ECO:0007669"/>
    <property type="project" value="InterPro"/>
</dbReference>
<dbReference type="PANTHER" id="PTHR31394:SF1">
    <property type="entry name" value="TRANSMEMBRANE PROTEIN 199"/>
    <property type="match status" value="1"/>
</dbReference>
<dbReference type="RefSeq" id="XP_036370897.1">
    <property type="nucleotide sequence ID" value="XM_036515004.1"/>
</dbReference>
<evidence type="ECO:0000256" key="5">
    <source>
        <dbReference type="ARBA" id="ARBA00023136"/>
    </source>
</evidence>
<comment type="subcellular location">
    <subcellularLocation>
        <location evidence="1">Endoplasmic reticulum membrane</location>
        <topology evidence="1">Multi-pass membrane protein</topology>
    </subcellularLocation>
</comment>
<keyword evidence="5" id="KW-0472">Membrane</keyword>
<evidence type="ECO:0000256" key="1">
    <source>
        <dbReference type="ARBA" id="ARBA00004477"/>
    </source>
</evidence>
<keyword evidence="2 7" id="KW-0812">Transmembrane</keyword>
<dbReference type="InterPro" id="IPR021013">
    <property type="entry name" value="ATPase_Vma12"/>
</dbReference>
<keyword evidence="6" id="KW-1185">Reference proteome</keyword>
<keyword evidence="3" id="KW-0256">Endoplasmic reticulum</keyword>
<gene>
    <name evidence="7" type="primary">LOC115226090</name>
</gene>
<dbReference type="Proteomes" id="UP000515154">
    <property type="component" value="Linkage group LG29"/>
</dbReference>
<dbReference type="AlphaFoldDB" id="A0A7E6FV56"/>
<organism evidence="6 7">
    <name type="scientific">Octopus sinensis</name>
    <name type="common">East Asian common octopus</name>
    <dbReference type="NCBI Taxonomy" id="2607531"/>
    <lineage>
        <taxon>Eukaryota</taxon>
        <taxon>Metazoa</taxon>
        <taxon>Spiralia</taxon>
        <taxon>Lophotrochozoa</taxon>
        <taxon>Mollusca</taxon>
        <taxon>Cephalopoda</taxon>
        <taxon>Coleoidea</taxon>
        <taxon>Octopodiformes</taxon>
        <taxon>Octopoda</taxon>
        <taxon>Incirrata</taxon>
        <taxon>Octopodidae</taxon>
        <taxon>Octopus</taxon>
    </lineage>
</organism>
<accession>A0A7E6FV56</accession>